<evidence type="ECO:0000256" key="1">
    <source>
        <dbReference type="SAM" id="MobiDB-lite"/>
    </source>
</evidence>
<dbReference type="HOGENOM" id="CLU_2933602_0_0_11"/>
<reference evidence="2 3" key="1">
    <citation type="submission" date="2013-02" db="EMBL/GenBank/DDBJ databases">
        <title>The complete genome sequence of Corynebacterium vitaeruminis DSM 20294.</title>
        <authorList>
            <person name="Ruckert C."/>
            <person name="Albersmeier A."/>
            <person name="Kalinowski J."/>
        </authorList>
    </citation>
    <scope>NUCLEOTIDE SEQUENCE [LARGE SCALE GENOMIC DNA]</scope>
    <source>
        <strain evidence="3">ATCC 10234</strain>
    </source>
</reference>
<dbReference type="STRING" id="1224164.B843_01495"/>
<dbReference type="EMBL" id="CP004353">
    <property type="protein sequence ID" value="AHI21691.1"/>
    <property type="molecule type" value="Genomic_DNA"/>
</dbReference>
<evidence type="ECO:0000313" key="3">
    <source>
        <dbReference type="Proteomes" id="UP000019222"/>
    </source>
</evidence>
<proteinExistence type="predicted"/>
<dbReference type="KEGG" id="cvt:B843_01495"/>
<gene>
    <name evidence="2" type="ORF">B843_01495</name>
</gene>
<dbReference type="Proteomes" id="UP000019222">
    <property type="component" value="Chromosome"/>
</dbReference>
<feature type="region of interest" description="Disordered" evidence="1">
    <location>
        <begin position="32"/>
        <end position="60"/>
    </location>
</feature>
<dbReference type="AlphaFoldDB" id="W5XXE3"/>
<dbReference type="PATRIC" id="fig|1224164.3.peg.289"/>
<keyword evidence="3" id="KW-1185">Reference proteome</keyword>
<organism evidence="2 3">
    <name type="scientific">Corynebacterium vitaeruminis DSM 20294</name>
    <dbReference type="NCBI Taxonomy" id="1224164"/>
    <lineage>
        <taxon>Bacteria</taxon>
        <taxon>Bacillati</taxon>
        <taxon>Actinomycetota</taxon>
        <taxon>Actinomycetes</taxon>
        <taxon>Mycobacteriales</taxon>
        <taxon>Corynebacteriaceae</taxon>
        <taxon>Corynebacterium</taxon>
    </lineage>
</organism>
<accession>W5XXE3</accession>
<name>W5XXE3_9CORY</name>
<dbReference type="RefSeq" id="WP_025251761.1">
    <property type="nucleotide sequence ID" value="NZ_CP004353.1"/>
</dbReference>
<sequence length="60" mass="6436">MSAFLVILVPIFLTLFLLWMDRMEARILRPAAAKTPAVDAEKTSSEGASGDTPASPTTDN</sequence>
<protein>
    <submittedName>
        <fullName evidence="2">Uncharacterized protein</fullName>
    </submittedName>
</protein>
<evidence type="ECO:0000313" key="2">
    <source>
        <dbReference type="EMBL" id="AHI21691.1"/>
    </source>
</evidence>